<evidence type="ECO:0000256" key="1">
    <source>
        <dbReference type="SAM" id="Coils"/>
    </source>
</evidence>
<accession>A0A9D7SA07</accession>
<reference evidence="2 3" key="1">
    <citation type="submission" date="2020-10" db="EMBL/GenBank/DDBJ databases">
        <title>Connecting structure to function with the recovery of over 1000 high-quality activated sludge metagenome-assembled genomes encoding full-length rRNA genes using long-read sequencing.</title>
        <authorList>
            <person name="Singleton C.M."/>
            <person name="Petriglieri F."/>
            <person name="Kristensen J.M."/>
            <person name="Kirkegaard R.H."/>
            <person name="Michaelsen T.Y."/>
            <person name="Andersen M.H."/>
            <person name="Karst S.M."/>
            <person name="Dueholm M.S."/>
            <person name="Nielsen P.H."/>
            <person name="Albertsen M."/>
        </authorList>
    </citation>
    <scope>NUCLEOTIDE SEQUENCE [LARGE SCALE GENOMIC DNA]</scope>
    <source>
        <strain evidence="2">Ribe_18-Q3-R11-54_BAT3C.373</strain>
    </source>
</reference>
<gene>
    <name evidence="2" type="ORF">IPO85_10095</name>
</gene>
<dbReference type="AlphaFoldDB" id="A0A9D7SA07"/>
<keyword evidence="1" id="KW-0175">Coiled coil</keyword>
<sequence length="183" mass="21157">MLDQMFSLEGTDIDSQSAKIISEELNKLSSQKFDYIKYRQAIKGMTALKIDEETAIQSTLMTASTMNVTVDDIRNSAQFFSQLLDEEAQKFGQATIHHYQEKVEAKKHEIGQTSKRIVELEEQVKNIELELQELRKSIDVMQSEIESNELKNSDKKLKFTNTINRIKSYILNDISLLQNRSFK</sequence>
<dbReference type="EMBL" id="JADKFW010000005">
    <property type="protein sequence ID" value="MBK9717847.1"/>
    <property type="molecule type" value="Genomic_DNA"/>
</dbReference>
<comment type="caution">
    <text evidence="2">The sequence shown here is derived from an EMBL/GenBank/DDBJ whole genome shotgun (WGS) entry which is preliminary data.</text>
</comment>
<evidence type="ECO:0000313" key="3">
    <source>
        <dbReference type="Proteomes" id="UP000808349"/>
    </source>
</evidence>
<dbReference type="Proteomes" id="UP000808349">
    <property type="component" value="Unassembled WGS sequence"/>
</dbReference>
<proteinExistence type="predicted"/>
<organism evidence="2 3">
    <name type="scientific">Candidatus Defluviibacterium haderslevense</name>
    <dbReference type="NCBI Taxonomy" id="2981993"/>
    <lineage>
        <taxon>Bacteria</taxon>
        <taxon>Pseudomonadati</taxon>
        <taxon>Bacteroidota</taxon>
        <taxon>Saprospiria</taxon>
        <taxon>Saprospirales</taxon>
        <taxon>Saprospiraceae</taxon>
        <taxon>Candidatus Defluviibacterium</taxon>
    </lineage>
</organism>
<evidence type="ECO:0000313" key="2">
    <source>
        <dbReference type="EMBL" id="MBK9717847.1"/>
    </source>
</evidence>
<feature type="coiled-coil region" evidence="1">
    <location>
        <begin position="103"/>
        <end position="151"/>
    </location>
</feature>
<protein>
    <submittedName>
        <fullName evidence="2">Uncharacterized protein</fullName>
    </submittedName>
</protein>
<name>A0A9D7SA07_9BACT</name>